<dbReference type="RefSeq" id="WP_088077005.1">
    <property type="nucleotide sequence ID" value="NZ_JAHQCR010000089.1"/>
</dbReference>
<reference evidence="1 2" key="1">
    <citation type="submission" date="2021-06" db="EMBL/GenBank/DDBJ databases">
        <title>Bacillus sp. RD4P76, an endophyte from a halophyte.</title>
        <authorList>
            <person name="Sun J.-Q."/>
        </authorList>
    </citation>
    <scope>NUCLEOTIDE SEQUENCE [LARGE SCALE GENOMIC DNA]</scope>
    <source>
        <strain evidence="1 2">JCM 17098</strain>
    </source>
</reference>
<dbReference type="Proteomes" id="UP000790580">
    <property type="component" value="Unassembled WGS sequence"/>
</dbReference>
<evidence type="ECO:0000313" key="1">
    <source>
        <dbReference type="EMBL" id="MBU9724227.1"/>
    </source>
</evidence>
<sequence>MRLKDTLKDIAQQHRNGMATPPTDELIDSMLRHIGSTDPELRDELIYSIFAKWISDNGLTHQQLEYILDTCLDENHLFYEIGEKNGDSVFTRSFSSLVIACIMAKDVEDKLLSEEKTDGVFDSVIHYLHTEVDTRGFVNEKGWAHSIAHGADMLVSCINHHSFSFKNANLTLEAVARCLLIGNPLIDDEDERLVVVIKALLNKGVNSEVITSWIQNTNLKLEEVLSSEGYSIKFFRTKTTVMNFYKTLYFHLKIGGCNQSIGVEIENCIKYWYHKFNQHF</sequence>
<organism evidence="1 2">
    <name type="scientific">Evansella alkalicola</name>
    <dbReference type="NCBI Taxonomy" id="745819"/>
    <lineage>
        <taxon>Bacteria</taxon>
        <taxon>Bacillati</taxon>
        <taxon>Bacillota</taxon>
        <taxon>Bacilli</taxon>
        <taxon>Bacillales</taxon>
        <taxon>Bacillaceae</taxon>
        <taxon>Evansella</taxon>
    </lineage>
</organism>
<dbReference type="Pfam" id="PF10978">
    <property type="entry name" value="DUF2785"/>
    <property type="match status" value="1"/>
</dbReference>
<comment type="caution">
    <text evidence="1">The sequence shown here is derived from an EMBL/GenBank/DDBJ whole genome shotgun (WGS) entry which is preliminary data.</text>
</comment>
<proteinExistence type="predicted"/>
<evidence type="ECO:0000313" key="2">
    <source>
        <dbReference type="Proteomes" id="UP000790580"/>
    </source>
</evidence>
<accession>A0ABS6K2I4</accession>
<dbReference type="InterPro" id="IPR021247">
    <property type="entry name" value="DUF2785"/>
</dbReference>
<protein>
    <submittedName>
        <fullName evidence="1">DUF2785 domain-containing protein</fullName>
    </submittedName>
</protein>
<gene>
    <name evidence="1" type="ORF">KS407_22650</name>
</gene>
<keyword evidence="2" id="KW-1185">Reference proteome</keyword>
<name>A0ABS6K2I4_9BACI</name>
<dbReference type="EMBL" id="JAHQCR010000089">
    <property type="protein sequence ID" value="MBU9724227.1"/>
    <property type="molecule type" value="Genomic_DNA"/>
</dbReference>